<feature type="compositionally biased region" description="Basic and acidic residues" evidence="2">
    <location>
        <begin position="109"/>
        <end position="119"/>
    </location>
</feature>
<keyword evidence="1" id="KW-0175">Coiled coil</keyword>
<dbReference type="Pfam" id="PF12130">
    <property type="entry name" value="bMERB_dom"/>
    <property type="match status" value="1"/>
</dbReference>
<feature type="region of interest" description="Disordered" evidence="2">
    <location>
        <begin position="1"/>
        <end position="66"/>
    </location>
</feature>
<dbReference type="PANTHER" id="PTHR23167:SF46">
    <property type="entry name" value="EPS15 HOMOLOGY DOMAIN CONTAINING PROTEIN-BINDING PROTEIN 1, ISOFORM F"/>
    <property type="match status" value="1"/>
</dbReference>
<reference evidence="4 5" key="1">
    <citation type="journal article" date="2018" name="J. Allergy Clin. Immunol.">
        <title>High-quality assembly of Dermatophagoides pteronyssinus genome and transcriptome reveals a wide range of novel allergens.</title>
        <authorList>
            <person name="Liu X.Y."/>
            <person name="Yang K.Y."/>
            <person name="Wang M.Q."/>
            <person name="Kwok J.S."/>
            <person name="Zeng X."/>
            <person name="Yang Z."/>
            <person name="Xiao X.J."/>
            <person name="Lau C.P."/>
            <person name="Li Y."/>
            <person name="Huang Z.M."/>
            <person name="Ba J.G."/>
            <person name="Yim A.K."/>
            <person name="Ouyang C.Y."/>
            <person name="Ngai S.M."/>
            <person name="Chan T.F."/>
            <person name="Leung E.L."/>
            <person name="Liu L."/>
            <person name="Liu Z.G."/>
            <person name="Tsui S.K."/>
        </authorList>
    </citation>
    <scope>NUCLEOTIDE SEQUENCE [LARGE SCALE GENOMIC DNA]</scope>
    <source>
        <strain evidence="4">Derp</strain>
    </source>
</reference>
<dbReference type="PROSITE" id="PS51848">
    <property type="entry name" value="BMERB"/>
    <property type="match status" value="1"/>
</dbReference>
<evidence type="ECO:0000256" key="1">
    <source>
        <dbReference type="SAM" id="Coils"/>
    </source>
</evidence>
<feature type="compositionally biased region" description="Low complexity" evidence="2">
    <location>
        <begin position="359"/>
        <end position="379"/>
    </location>
</feature>
<feature type="region of interest" description="Disordered" evidence="2">
    <location>
        <begin position="569"/>
        <end position="689"/>
    </location>
</feature>
<feature type="compositionally biased region" description="Polar residues" evidence="2">
    <location>
        <begin position="230"/>
        <end position="239"/>
    </location>
</feature>
<evidence type="ECO:0000259" key="3">
    <source>
        <dbReference type="PROSITE" id="PS51848"/>
    </source>
</evidence>
<evidence type="ECO:0000256" key="2">
    <source>
        <dbReference type="SAM" id="MobiDB-lite"/>
    </source>
</evidence>
<feature type="compositionally biased region" description="Low complexity" evidence="2">
    <location>
        <begin position="634"/>
        <end position="646"/>
    </location>
</feature>
<accession>A0ABQ8ISZ2</accession>
<feature type="compositionally biased region" description="Low complexity" evidence="2">
    <location>
        <begin position="268"/>
        <end position="278"/>
    </location>
</feature>
<keyword evidence="5" id="KW-1185">Reference proteome</keyword>
<protein>
    <submittedName>
        <fullName evidence="4">Rab GTPase binding</fullName>
    </submittedName>
</protein>
<feature type="compositionally biased region" description="Basic and acidic residues" evidence="2">
    <location>
        <begin position="619"/>
        <end position="630"/>
    </location>
</feature>
<feature type="compositionally biased region" description="Acidic residues" evidence="2">
    <location>
        <begin position="97"/>
        <end position="108"/>
    </location>
</feature>
<organism evidence="4 5">
    <name type="scientific">Dermatophagoides pteronyssinus</name>
    <name type="common">European house dust mite</name>
    <dbReference type="NCBI Taxonomy" id="6956"/>
    <lineage>
        <taxon>Eukaryota</taxon>
        <taxon>Metazoa</taxon>
        <taxon>Ecdysozoa</taxon>
        <taxon>Arthropoda</taxon>
        <taxon>Chelicerata</taxon>
        <taxon>Arachnida</taxon>
        <taxon>Acari</taxon>
        <taxon>Acariformes</taxon>
        <taxon>Sarcoptiformes</taxon>
        <taxon>Astigmata</taxon>
        <taxon>Psoroptidia</taxon>
        <taxon>Analgoidea</taxon>
        <taxon>Pyroglyphidae</taxon>
        <taxon>Dermatophagoidinae</taxon>
        <taxon>Dermatophagoides</taxon>
    </lineage>
</organism>
<gene>
    <name evidence="4" type="primary">MICALL1_1</name>
    <name evidence="4" type="ORF">DERP_007874</name>
</gene>
<evidence type="ECO:0000313" key="5">
    <source>
        <dbReference type="Proteomes" id="UP000887458"/>
    </source>
</evidence>
<name>A0ABQ8ISZ2_DERPT</name>
<dbReference type="PANTHER" id="PTHR23167">
    <property type="entry name" value="CALPONIN HOMOLOGY DOMAIN-CONTAINING PROTEIN DDB_G0272472-RELATED"/>
    <property type="match status" value="1"/>
</dbReference>
<dbReference type="EMBL" id="NJHN03000121">
    <property type="protein sequence ID" value="KAH9413398.1"/>
    <property type="molecule type" value="Genomic_DNA"/>
</dbReference>
<dbReference type="SMART" id="SM01203">
    <property type="entry name" value="DUF3585"/>
    <property type="match status" value="1"/>
</dbReference>
<reference evidence="4 5" key="2">
    <citation type="journal article" date="2022" name="Mol. Biol. Evol.">
        <title>Comparative Genomics Reveals Insights into the Divergent Evolution of Astigmatic Mites and Household Pest Adaptations.</title>
        <authorList>
            <person name="Xiong Q."/>
            <person name="Wan A.T."/>
            <person name="Liu X."/>
            <person name="Fung C.S."/>
            <person name="Xiao X."/>
            <person name="Malainual N."/>
            <person name="Hou J."/>
            <person name="Wang L."/>
            <person name="Wang M."/>
            <person name="Yang K.Y."/>
            <person name="Cui Y."/>
            <person name="Leung E.L."/>
            <person name="Nong W."/>
            <person name="Shin S.K."/>
            <person name="Au S.W."/>
            <person name="Jeong K.Y."/>
            <person name="Chew F.T."/>
            <person name="Hui J.H."/>
            <person name="Leung T.F."/>
            <person name="Tungtrongchitr A."/>
            <person name="Zhong N."/>
            <person name="Liu Z."/>
            <person name="Tsui S.K."/>
        </authorList>
    </citation>
    <scope>NUCLEOTIDE SEQUENCE [LARGE SCALE GENOMIC DNA]</scope>
    <source>
        <strain evidence="4">Derp</strain>
    </source>
</reference>
<feature type="compositionally biased region" description="Basic residues" evidence="2">
    <location>
        <begin position="582"/>
        <end position="614"/>
    </location>
</feature>
<feature type="coiled-coil region" evidence="1">
    <location>
        <begin position="529"/>
        <end position="556"/>
    </location>
</feature>
<dbReference type="InterPro" id="IPR050540">
    <property type="entry name" value="F-actin_Monoox_Mical"/>
</dbReference>
<feature type="compositionally biased region" description="Polar residues" evidence="2">
    <location>
        <begin position="651"/>
        <end position="661"/>
    </location>
</feature>
<feature type="region of interest" description="Disordered" evidence="2">
    <location>
        <begin position="86"/>
        <end position="129"/>
    </location>
</feature>
<feature type="region of interest" description="Disordered" evidence="2">
    <location>
        <begin position="171"/>
        <end position="379"/>
    </location>
</feature>
<feature type="compositionally biased region" description="Acidic residues" evidence="2">
    <location>
        <begin position="220"/>
        <end position="229"/>
    </location>
</feature>
<sequence>METTIISDKNDDEKLTNDIDIVDQQANHIDDSNEPKMMMVKDSSSPKPPSEPQTQTDFENMDDEKLTNDLDLECKKIETLIQTLDQIELESLPSSDIDGDDDRNDADDDIRSEHCKPVDDAYNNQKSTIKLDENKEEVEEKIEIKQTKQIPIPKERKSKCFIVKNVDKKKCQQQTTSKEKPKIYPDDLNPFDEIQDEKSLPKSKTVIKIEHYPGDLNPFGDDDDDDDVDGNQNNSSLNPFGSDDDDDNDDKQIKSPKIITKTPDQQQRSSMKSSPTPTSKRKKRPAPPPPPQHYHHHHYRINQINHWIKSFDDDNGGDGGNNSRNSIHHQLDVPRTPTPLPRRRKNNQNDVSSSDGRKSSSSLIVSSITGSNNNDIDGNDSVQAQLKAIKNKKRPAPPRPAYKRELKQSTIEDMDKELNDIGDQLPIVEKERFELEKWLLSLNEEKESEQQQQQPEEREQKLERFLELAREKCKLCRKQKELMYMKREHKLEEIQLELEYQLRIIMSKQDAQKTADDRDEEQRLLKKMMEIIDERNDIIENMIQDENKEIEEYQKIIGKVIDIRTKSEEREIGGGGGSGSGSKHHHHHLKPFHKLKKLNKKIKTKLKSNNKKQHQQQNGDDHSQDGKSIDESSESINSGGSTSINDLSIGQDCQSIGNTSVVDDGGDGDKKSEKSLTKKSSTFGRTTLKKLSNPSKTILNVSNELKSKFHHKSHSNITNQ</sequence>
<feature type="domain" description="BMERB" evidence="3">
    <location>
        <begin position="407"/>
        <end position="558"/>
    </location>
</feature>
<feature type="compositionally biased region" description="Basic and acidic residues" evidence="2">
    <location>
        <begin position="667"/>
        <end position="676"/>
    </location>
</feature>
<comment type="caution">
    <text evidence="4">The sequence shown here is derived from an EMBL/GenBank/DDBJ whole genome shotgun (WGS) entry which is preliminary data.</text>
</comment>
<evidence type="ECO:0000313" key="4">
    <source>
        <dbReference type="EMBL" id="KAH9413398.1"/>
    </source>
</evidence>
<proteinExistence type="predicted"/>
<dbReference type="InterPro" id="IPR022735">
    <property type="entry name" value="bMERB_dom"/>
</dbReference>
<dbReference type="Proteomes" id="UP000887458">
    <property type="component" value="Unassembled WGS sequence"/>
</dbReference>
<feature type="compositionally biased region" description="Low complexity" evidence="2">
    <location>
        <begin position="35"/>
        <end position="45"/>
    </location>
</feature>
<feature type="compositionally biased region" description="Basic and acidic residues" evidence="2">
    <location>
        <begin position="8"/>
        <end position="17"/>
    </location>
</feature>